<dbReference type="SUPFAM" id="SSF46785">
    <property type="entry name" value="Winged helix' DNA-binding domain"/>
    <property type="match status" value="1"/>
</dbReference>
<dbReference type="InterPro" id="IPR036390">
    <property type="entry name" value="WH_DNA-bd_sf"/>
</dbReference>
<evidence type="ECO:0000256" key="2">
    <source>
        <dbReference type="ARBA" id="ARBA00023015"/>
    </source>
</evidence>
<organism evidence="6">
    <name type="scientific">Cupriavidus pinatubonensis (strain JMP 134 / LMG 1197)</name>
    <name type="common">Cupriavidus necator (strain JMP 134)</name>
    <dbReference type="NCBI Taxonomy" id="264198"/>
    <lineage>
        <taxon>Bacteria</taxon>
        <taxon>Pseudomonadati</taxon>
        <taxon>Pseudomonadota</taxon>
        <taxon>Betaproteobacteria</taxon>
        <taxon>Burkholderiales</taxon>
        <taxon>Burkholderiaceae</taxon>
        <taxon>Cupriavidus</taxon>
    </lineage>
</organism>
<evidence type="ECO:0000256" key="4">
    <source>
        <dbReference type="ARBA" id="ARBA00023163"/>
    </source>
</evidence>
<dbReference type="EMBL" id="CP000092">
    <property type="protein sequence ID" value="AAZ65518.1"/>
    <property type="molecule type" value="Genomic_DNA"/>
</dbReference>
<evidence type="ECO:0000259" key="5">
    <source>
        <dbReference type="PROSITE" id="PS50931"/>
    </source>
</evidence>
<dbReference type="CDD" id="cd08422">
    <property type="entry name" value="PBP2_CrgA_like"/>
    <property type="match status" value="1"/>
</dbReference>
<dbReference type="KEGG" id="reu:Reut_C6209"/>
<reference evidence="6" key="1">
    <citation type="submission" date="2005-08" db="EMBL/GenBank/DDBJ databases">
        <title>Complete sequence of a megaplasmid of Ralstonia eutropha JMP134.</title>
        <authorList>
            <person name="Copeland A."/>
            <person name="Lucas S."/>
            <person name="Lapidus A."/>
            <person name="Barry K."/>
            <person name="Detter J.C."/>
            <person name="Glavina T."/>
            <person name="Hammon N."/>
            <person name="Israni S."/>
            <person name="Pitluck S."/>
            <person name="Goltsman E."/>
            <person name="Martinez M."/>
            <person name="Vergez L."/>
            <person name="Larimer F."/>
            <person name="Land M."/>
            <person name="Lykidis A."/>
            <person name="Richardson P."/>
        </authorList>
    </citation>
    <scope>NUCLEOTIDE SEQUENCE [LARGE SCALE GENOMIC DNA]</scope>
    <source>
        <strain evidence="6">JMP134</strain>
        <plasmid evidence="6">megaplasmid</plasmid>
    </source>
</reference>
<comment type="similarity">
    <text evidence="1">Belongs to the LysR transcriptional regulatory family.</text>
</comment>
<dbReference type="InterPro" id="IPR036388">
    <property type="entry name" value="WH-like_DNA-bd_sf"/>
</dbReference>
<dbReference type="PANTHER" id="PTHR30537:SF5">
    <property type="entry name" value="HTH-TYPE TRANSCRIPTIONAL ACTIVATOR TTDR-RELATED"/>
    <property type="match status" value="1"/>
</dbReference>
<keyword evidence="6" id="KW-0614">Plasmid</keyword>
<dbReference type="AlphaFoldDB" id="Q46MV7"/>
<geneLocation type="plasmid" evidence="6">
    <name>megaplasmid</name>
</geneLocation>
<gene>
    <name evidence="6" type="ordered locus">Reut_C6209</name>
</gene>
<dbReference type="OrthoDB" id="9178040at2"/>
<dbReference type="eggNOG" id="COG0583">
    <property type="taxonomic scope" value="Bacteria"/>
</dbReference>
<proteinExistence type="inferred from homology"/>
<dbReference type="InterPro" id="IPR000847">
    <property type="entry name" value="LysR_HTH_N"/>
</dbReference>
<dbReference type="PANTHER" id="PTHR30537">
    <property type="entry name" value="HTH-TYPE TRANSCRIPTIONAL REGULATOR"/>
    <property type="match status" value="1"/>
</dbReference>
<dbReference type="InterPro" id="IPR058163">
    <property type="entry name" value="LysR-type_TF_proteobact-type"/>
</dbReference>
<accession>Q46MV7</accession>
<dbReference type="FunFam" id="1.10.10.10:FF:000001">
    <property type="entry name" value="LysR family transcriptional regulator"/>
    <property type="match status" value="1"/>
</dbReference>
<evidence type="ECO:0000313" key="6">
    <source>
        <dbReference type="EMBL" id="AAZ65518.1"/>
    </source>
</evidence>
<dbReference type="Pfam" id="PF03466">
    <property type="entry name" value="LysR_substrate"/>
    <property type="match status" value="1"/>
</dbReference>
<keyword evidence="4" id="KW-0804">Transcription</keyword>
<keyword evidence="3" id="KW-0238">DNA-binding</keyword>
<evidence type="ECO:0000256" key="1">
    <source>
        <dbReference type="ARBA" id="ARBA00009437"/>
    </source>
</evidence>
<dbReference type="Gene3D" id="1.10.10.10">
    <property type="entry name" value="Winged helix-like DNA-binding domain superfamily/Winged helix DNA-binding domain"/>
    <property type="match status" value="1"/>
</dbReference>
<dbReference type="SUPFAM" id="SSF53850">
    <property type="entry name" value="Periplasmic binding protein-like II"/>
    <property type="match status" value="1"/>
</dbReference>
<dbReference type="GO" id="GO:0003677">
    <property type="term" value="F:DNA binding"/>
    <property type="evidence" value="ECO:0007669"/>
    <property type="project" value="UniProtKB-KW"/>
</dbReference>
<dbReference type="InterPro" id="IPR005119">
    <property type="entry name" value="LysR_subst-bd"/>
</dbReference>
<keyword evidence="2" id="KW-0805">Transcription regulation</keyword>
<dbReference type="HOGENOM" id="CLU_039613_16_2_4"/>
<dbReference type="Gene3D" id="3.40.190.290">
    <property type="match status" value="1"/>
</dbReference>
<protein>
    <submittedName>
        <fullName evidence="6">Transcriptional regulator, LysR family</fullName>
    </submittedName>
</protein>
<dbReference type="Pfam" id="PF00126">
    <property type="entry name" value="HTH_1"/>
    <property type="match status" value="1"/>
</dbReference>
<dbReference type="PROSITE" id="PS50931">
    <property type="entry name" value="HTH_LYSR"/>
    <property type="match status" value="1"/>
</dbReference>
<name>Q46MV7_CUPPJ</name>
<evidence type="ECO:0000256" key="3">
    <source>
        <dbReference type="ARBA" id="ARBA00023125"/>
    </source>
</evidence>
<sequence>MRIFVQVVENASFAAAARALDISPAMATRAVASLESRVRSRLLQRSTRSVTPTDIGLDYAQRCRAILDAVAQADEVAVKDHVRPSGVLRIALPSTLALTILPKVFSDFTRRYPEVSLDISIVDRHIDLVEEGYDMAIALDTMLTSESIVSRCVPFGRFIACCTPAYLGSRPVPTQWSELNDDRVLCLRRFTEKVRALAGVRFDTSTSSAMLRMLALENCGVALLPDFMVGDDLRQGSLVQVLNTAPLPEMCLWLAYPTRQYISAKVSKFIEAVLSALEM</sequence>
<dbReference type="GO" id="GO:0003700">
    <property type="term" value="F:DNA-binding transcription factor activity"/>
    <property type="evidence" value="ECO:0007669"/>
    <property type="project" value="InterPro"/>
</dbReference>
<feature type="domain" description="HTH lysR-type" evidence="5">
    <location>
        <begin position="1"/>
        <end position="53"/>
    </location>
</feature>